<dbReference type="CDD" id="cd08311">
    <property type="entry name" value="Death_p75NR"/>
    <property type="match status" value="1"/>
</dbReference>
<feature type="repeat" description="TNFR-Cys" evidence="11">
    <location>
        <begin position="38"/>
        <end position="71"/>
    </location>
</feature>
<evidence type="ECO:0000256" key="8">
    <source>
        <dbReference type="ARBA" id="ARBA00023136"/>
    </source>
</evidence>
<dbReference type="InterPro" id="IPR011029">
    <property type="entry name" value="DEATH-like_dom_sf"/>
</dbReference>
<feature type="domain" description="TNFR-Cys" evidence="15">
    <location>
        <begin position="38"/>
        <end position="71"/>
    </location>
</feature>
<proteinExistence type="predicted"/>
<dbReference type="PROSITE" id="PS50017">
    <property type="entry name" value="DEATH_DOMAIN"/>
    <property type="match status" value="1"/>
</dbReference>
<dbReference type="Proteomes" id="UP000472261">
    <property type="component" value="Unplaced"/>
</dbReference>
<protein>
    <recommendedName>
        <fullName evidence="18">Tumor necrosis factor receptor superfamily member 16</fullName>
    </recommendedName>
</protein>
<comment type="subcellular location">
    <subcellularLocation>
        <location evidence="1">Cell membrane</location>
        <topology evidence="1">Single-pass membrane protein</topology>
    </subcellularLocation>
</comment>
<evidence type="ECO:0000256" key="7">
    <source>
        <dbReference type="ARBA" id="ARBA00022989"/>
    </source>
</evidence>
<dbReference type="SUPFAM" id="SSF57586">
    <property type="entry name" value="TNF receptor-like"/>
    <property type="match status" value="1"/>
</dbReference>
<evidence type="ECO:0000313" key="17">
    <source>
        <dbReference type="Proteomes" id="UP000472261"/>
    </source>
</evidence>
<dbReference type="AlphaFoldDB" id="A0A669QJX6"/>
<dbReference type="GO" id="GO:0007266">
    <property type="term" value="P:Rho protein signal transduction"/>
    <property type="evidence" value="ECO:0007669"/>
    <property type="project" value="TreeGrafter"/>
</dbReference>
<dbReference type="Pfam" id="PF00531">
    <property type="entry name" value="Death"/>
    <property type="match status" value="1"/>
</dbReference>
<evidence type="ECO:0000256" key="2">
    <source>
        <dbReference type="ARBA" id="ARBA00022475"/>
    </source>
</evidence>
<dbReference type="Gene3D" id="1.10.533.10">
    <property type="entry name" value="Death Domain, Fas"/>
    <property type="match status" value="1"/>
</dbReference>
<evidence type="ECO:0000259" key="14">
    <source>
        <dbReference type="PROSITE" id="PS50017"/>
    </source>
</evidence>
<comment type="caution">
    <text evidence="11">Lacks conserved residue(s) required for the propagation of feature annotation.</text>
</comment>
<dbReference type="InterPro" id="IPR052302">
    <property type="entry name" value="Neurotrophin_rcpt-DD"/>
</dbReference>
<evidence type="ECO:0000256" key="5">
    <source>
        <dbReference type="ARBA" id="ARBA00022729"/>
    </source>
</evidence>
<keyword evidence="2" id="KW-1003">Cell membrane</keyword>
<evidence type="ECO:0000256" key="13">
    <source>
        <dbReference type="SAM" id="Phobius"/>
    </source>
</evidence>
<feature type="disulfide bond" evidence="11">
    <location>
        <begin position="51"/>
        <end position="64"/>
    </location>
</feature>
<evidence type="ECO:0000256" key="3">
    <source>
        <dbReference type="ARBA" id="ARBA00022692"/>
    </source>
</evidence>
<keyword evidence="10" id="KW-0325">Glycoprotein</keyword>
<dbReference type="Gene3D" id="6.10.250.1780">
    <property type="match status" value="1"/>
</dbReference>
<dbReference type="Pfam" id="PF18422">
    <property type="entry name" value="TNFR_16_TM"/>
    <property type="match status" value="1"/>
</dbReference>
<dbReference type="GO" id="GO:0006915">
    <property type="term" value="P:apoptotic process"/>
    <property type="evidence" value="ECO:0007669"/>
    <property type="project" value="UniProtKB-KW"/>
</dbReference>
<dbReference type="SMART" id="SM00005">
    <property type="entry name" value="DEATH"/>
    <property type="match status" value="1"/>
</dbReference>
<keyword evidence="7 13" id="KW-1133">Transmembrane helix</keyword>
<sequence length="413" mass="42817">MGWTDGHGAVGSGKLWLLQDTPHDSPHVSGQVSARSPPCPSGACTQSGECCSSCPPGFGAVVPCSLTDTQCEPCAQSECNPGAPRHPLLPPRVPTDHTFLASSRASPAGCARGVYGAVQRDAECQPCPQGSISELHSTQLPCLPCQPGCEPGQVMHRACSRLSNTLYMSESLWDAVGLCLSFPICSTETPESNPSPPPHPSTEGNPPKENSTGPTASATSTSTFVPPLPEDVGQNIIPVYCSLLAAVVVGLLAYVAFKCWHTCRQKQQLAKARAAELGTAAEGEKLHSDSGVFLDTHSLQEPHQIGKGDTPCLEASKGDGGLGEGLQQREEVERLLESGGPSGDWRGLAARLGYGDEAIGTFARGQAPARTLLATWAATEGATVEALCLALAAMGRQDVAECLAGPGDASSMV</sequence>
<evidence type="ECO:0000256" key="1">
    <source>
        <dbReference type="ARBA" id="ARBA00004162"/>
    </source>
</evidence>
<dbReference type="GO" id="GO:0048406">
    <property type="term" value="F:nerve growth factor binding"/>
    <property type="evidence" value="ECO:0007669"/>
    <property type="project" value="TreeGrafter"/>
</dbReference>
<feature type="compositionally biased region" description="Low complexity" evidence="12">
    <location>
        <begin position="201"/>
        <end position="223"/>
    </location>
</feature>
<organism evidence="16 17">
    <name type="scientific">Phasianus colchicus</name>
    <name type="common">Common pheasant</name>
    <dbReference type="NCBI Taxonomy" id="9054"/>
    <lineage>
        <taxon>Eukaryota</taxon>
        <taxon>Metazoa</taxon>
        <taxon>Chordata</taxon>
        <taxon>Craniata</taxon>
        <taxon>Vertebrata</taxon>
        <taxon>Euteleostomi</taxon>
        <taxon>Archelosauria</taxon>
        <taxon>Archosauria</taxon>
        <taxon>Dinosauria</taxon>
        <taxon>Saurischia</taxon>
        <taxon>Theropoda</taxon>
        <taxon>Coelurosauria</taxon>
        <taxon>Aves</taxon>
        <taxon>Neognathae</taxon>
        <taxon>Galloanserae</taxon>
        <taxon>Galliformes</taxon>
        <taxon>Phasianidae</taxon>
        <taxon>Phasianinae</taxon>
        <taxon>Phasianus</taxon>
    </lineage>
</organism>
<dbReference type="InterPro" id="IPR000488">
    <property type="entry name" value="Death_dom"/>
</dbReference>
<evidence type="ECO:0000256" key="12">
    <source>
        <dbReference type="SAM" id="MobiDB-lite"/>
    </source>
</evidence>
<dbReference type="SUPFAM" id="SSF47986">
    <property type="entry name" value="DEATH domain"/>
    <property type="match status" value="1"/>
</dbReference>
<feature type="domain" description="Death" evidence="14">
    <location>
        <begin position="344"/>
        <end position="407"/>
    </location>
</feature>
<dbReference type="InterPro" id="IPR041448">
    <property type="entry name" value="TNFR16_TM"/>
</dbReference>
<evidence type="ECO:0008006" key="18">
    <source>
        <dbReference type="Google" id="ProtNLM"/>
    </source>
</evidence>
<keyword evidence="5" id="KW-0732">Signal</keyword>
<evidence type="ECO:0000313" key="16">
    <source>
        <dbReference type="Ensembl" id="ENSPCLP00000021122.1"/>
    </source>
</evidence>
<dbReference type="PROSITE" id="PS50050">
    <property type="entry name" value="TNFR_NGFR_2"/>
    <property type="match status" value="1"/>
</dbReference>
<keyword evidence="9 11" id="KW-1015">Disulfide bond</keyword>
<dbReference type="Ensembl" id="ENSPCLT00000029189.1">
    <property type="protein sequence ID" value="ENSPCLP00000021122.1"/>
    <property type="gene ID" value="ENSPCLG00000018468.1"/>
</dbReference>
<dbReference type="GO" id="GO:0009986">
    <property type="term" value="C:cell surface"/>
    <property type="evidence" value="ECO:0007669"/>
    <property type="project" value="TreeGrafter"/>
</dbReference>
<evidence type="ECO:0000256" key="9">
    <source>
        <dbReference type="ARBA" id="ARBA00023157"/>
    </source>
</evidence>
<keyword evidence="6" id="KW-0677">Repeat</keyword>
<dbReference type="Pfam" id="PF00020">
    <property type="entry name" value="TNFR_c6"/>
    <property type="match status" value="1"/>
</dbReference>
<dbReference type="Gene3D" id="2.10.50.10">
    <property type="entry name" value="Tumor Necrosis Factor Receptor, subunit A, domain 2"/>
    <property type="match status" value="2"/>
</dbReference>
<keyword evidence="8 13" id="KW-0472">Membrane</keyword>
<keyword evidence="4" id="KW-0053">Apoptosis</keyword>
<dbReference type="PANTHER" id="PTHR46605:SF1">
    <property type="entry name" value="DEATH DOMAIN-CONTAINING MEMBRANE PROTEIN NRADD"/>
    <property type="match status" value="1"/>
</dbReference>
<evidence type="ECO:0000256" key="6">
    <source>
        <dbReference type="ARBA" id="ARBA00022737"/>
    </source>
</evidence>
<evidence type="ECO:0000256" key="4">
    <source>
        <dbReference type="ARBA" id="ARBA00022703"/>
    </source>
</evidence>
<reference evidence="16" key="1">
    <citation type="submission" date="2025-08" db="UniProtKB">
        <authorList>
            <consortium name="Ensembl"/>
        </authorList>
    </citation>
    <scope>IDENTIFICATION</scope>
</reference>
<dbReference type="GO" id="GO:0015026">
    <property type="term" value="F:coreceptor activity"/>
    <property type="evidence" value="ECO:0007669"/>
    <property type="project" value="TreeGrafter"/>
</dbReference>
<feature type="transmembrane region" description="Helical" evidence="13">
    <location>
        <begin position="237"/>
        <end position="257"/>
    </location>
</feature>
<evidence type="ECO:0000259" key="15">
    <source>
        <dbReference type="PROSITE" id="PS50050"/>
    </source>
</evidence>
<name>A0A669QJX6_PHACC</name>
<dbReference type="GO" id="GO:0005035">
    <property type="term" value="F:death receptor activity"/>
    <property type="evidence" value="ECO:0007669"/>
    <property type="project" value="TreeGrafter"/>
</dbReference>
<dbReference type="PANTHER" id="PTHR46605">
    <property type="entry name" value="TUMOR NECROSIS FACTOR RECEPTOR"/>
    <property type="match status" value="1"/>
</dbReference>
<dbReference type="GO" id="GO:0005886">
    <property type="term" value="C:plasma membrane"/>
    <property type="evidence" value="ECO:0007669"/>
    <property type="project" value="UniProtKB-SubCell"/>
</dbReference>
<evidence type="ECO:0000256" key="11">
    <source>
        <dbReference type="PROSITE-ProRule" id="PRU00206"/>
    </source>
</evidence>
<dbReference type="OMA" id="CKQKHQL"/>
<keyword evidence="17" id="KW-1185">Reference proteome</keyword>
<evidence type="ECO:0000256" key="10">
    <source>
        <dbReference type="ARBA" id="ARBA00023180"/>
    </source>
</evidence>
<reference evidence="16" key="2">
    <citation type="submission" date="2025-09" db="UniProtKB">
        <authorList>
            <consortium name="Ensembl"/>
        </authorList>
    </citation>
    <scope>IDENTIFICATION</scope>
</reference>
<keyword evidence="3 13" id="KW-0812">Transmembrane</keyword>
<accession>A0A669QJX6</accession>
<dbReference type="SMART" id="SM00208">
    <property type="entry name" value="TNFR"/>
    <property type="match status" value="2"/>
</dbReference>
<dbReference type="InterPro" id="IPR001368">
    <property type="entry name" value="TNFR/NGFR_Cys_rich_reg"/>
</dbReference>
<feature type="region of interest" description="Disordered" evidence="12">
    <location>
        <begin position="190"/>
        <end position="225"/>
    </location>
</feature>